<organism evidence="2 3">
    <name type="scientific">Cryptococcus neoformans Tu259-1</name>
    <dbReference type="NCBI Taxonomy" id="1230072"/>
    <lineage>
        <taxon>Eukaryota</taxon>
        <taxon>Fungi</taxon>
        <taxon>Dikarya</taxon>
        <taxon>Basidiomycota</taxon>
        <taxon>Agaricomycotina</taxon>
        <taxon>Tremellomycetes</taxon>
        <taxon>Tremellales</taxon>
        <taxon>Cryptococcaceae</taxon>
        <taxon>Cryptococcus</taxon>
        <taxon>Cryptococcus neoformans species complex</taxon>
    </lineage>
</organism>
<sequence>MPAAAPIILGTMAVIGTGYIFKKLVYDSHLAPYIESAWETSLSRAEAVADMVRVPSVHHFHRHRRGHRYERVEDEEENEEVEGKAIAMPVIGTSTAILSPGGGAWRGEGKNLRRRGSKRAGSEEFESEFKPTNPLFELPPSSSTSPSSTMIEKPSKTSKAPTPVTAAVATSAAKGWQTPDYTVTRPDSAQDAEVRSIIFNIPSTFSPPPPSRSAPHSWSNNSIPMRMSSPTSAVGASSPNEEGDIFASPPFSPVTGPGFVPAPSTTFSFLSLSQQSSPAYIPQALNEFTFDRVDRRSEEAAHGSACSPRMNREGGGAREDDVISLAETSTTGFEDAEAYSPTPLSRTLSGSSASPRSQAGNLFHMPNNAGGDAFIDTLGLTYVMPTLSSHAHASGPSSYPYPQKRGPMSVVSVSESEADEGRTDSEWEAVGSEYGR</sequence>
<feature type="region of interest" description="Disordered" evidence="1">
    <location>
        <begin position="202"/>
        <end position="243"/>
    </location>
</feature>
<evidence type="ECO:0000313" key="3">
    <source>
        <dbReference type="Proteomes" id="UP000199727"/>
    </source>
</evidence>
<reference evidence="2 3" key="1">
    <citation type="submission" date="2017-06" db="EMBL/GenBank/DDBJ databases">
        <title>Global population genomics of the pathogenic fungus Cryptococcus neoformans var. grubii.</title>
        <authorList>
            <person name="Cuomo C."/>
            <person name="Litvintseva A."/>
            <person name="Chen Y."/>
            <person name="Young S."/>
            <person name="Zeng Q."/>
            <person name="Chapman S."/>
            <person name="Gujja S."/>
            <person name="Saif S."/>
            <person name="Birren B."/>
        </authorList>
    </citation>
    <scope>NUCLEOTIDE SEQUENCE [LARGE SCALE GENOMIC DNA]</scope>
    <source>
        <strain evidence="2 3">Tu259-1</strain>
    </source>
</reference>
<name>A0A854Q851_CRYNE</name>
<protein>
    <submittedName>
        <fullName evidence="2">Uncharacterized protein</fullName>
    </submittedName>
</protein>
<feature type="region of interest" description="Disordered" evidence="1">
    <location>
        <begin position="391"/>
        <end position="436"/>
    </location>
</feature>
<feature type="compositionally biased region" description="Low complexity" evidence="1">
    <location>
        <begin position="139"/>
        <end position="149"/>
    </location>
</feature>
<evidence type="ECO:0000256" key="1">
    <source>
        <dbReference type="SAM" id="MobiDB-lite"/>
    </source>
</evidence>
<proteinExistence type="predicted"/>
<feature type="compositionally biased region" description="Low complexity" evidence="1">
    <location>
        <begin position="157"/>
        <end position="173"/>
    </location>
</feature>
<dbReference type="EMBL" id="AMKT01000078">
    <property type="protein sequence ID" value="OXG13879.1"/>
    <property type="molecule type" value="Genomic_DNA"/>
</dbReference>
<feature type="region of interest" description="Disordered" evidence="1">
    <location>
        <begin position="336"/>
        <end position="364"/>
    </location>
</feature>
<dbReference type="OrthoDB" id="2575904at2759"/>
<feature type="region of interest" description="Disordered" evidence="1">
    <location>
        <begin position="98"/>
        <end position="173"/>
    </location>
</feature>
<feature type="compositionally biased region" description="Polar residues" evidence="1">
    <location>
        <begin position="342"/>
        <end position="360"/>
    </location>
</feature>
<dbReference type="Proteomes" id="UP000199727">
    <property type="component" value="Unassembled WGS sequence"/>
</dbReference>
<comment type="caution">
    <text evidence="2">The sequence shown here is derived from an EMBL/GenBank/DDBJ whole genome shotgun (WGS) entry which is preliminary data.</text>
</comment>
<dbReference type="AlphaFoldDB" id="A0A854Q851"/>
<evidence type="ECO:0000313" key="2">
    <source>
        <dbReference type="EMBL" id="OXG13879.1"/>
    </source>
</evidence>
<feature type="compositionally biased region" description="Polar residues" evidence="1">
    <location>
        <begin position="220"/>
        <end position="240"/>
    </location>
</feature>
<accession>A0A854Q851</accession>
<gene>
    <name evidence="2" type="ORF">C361_06025</name>
</gene>